<dbReference type="EMBL" id="BGPR01003242">
    <property type="protein sequence ID" value="GBM85544.1"/>
    <property type="molecule type" value="Genomic_DNA"/>
</dbReference>
<dbReference type="AlphaFoldDB" id="A0A4Y2J6J8"/>
<comment type="caution">
    <text evidence="1">The sequence shown here is derived from an EMBL/GenBank/DDBJ whole genome shotgun (WGS) entry which is preliminary data.</text>
</comment>
<dbReference type="Proteomes" id="UP000499080">
    <property type="component" value="Unassembled WGS sequence"/>
</dbReference>
<gene>
    <name evidence="1" type="ORF">AVEN_10235_1</name>
</gene>
<keyword evidence="2" id="KW-1185">Reference proteome</keyword>
<organism evidence="1 2">
    <name type="scientific">Araneus ventricosus</name>
    <name type="common">Orbweaver spider</name>
    <name type="synonym">Epeira ventricosa</name>
    <dbReference type="NCBI Taxonomy" id="182803"/>
    <lineage>
        <taxon>Eukaryota</taxon>
        <taxon>Metazoa</taxon>
        <taxon>Ecdysozoa</taxon>
        <taxon>Arthropoda</taxon>
        <taxon>Chelicerata</taxon>
        <taxon>Arachnida</taxon>
        <taxon>Araneae</taxon>
        <taxon>Araneomorphae</taxon>
        <taxon>Entelegynae</taxon>
        <taxon>Araneoidea</taxon>
        <taxon>Araneidae</taxon>
        <taxon>Araneus</taxon>
    </lineage>
</organism>
<name>A0A4Y2J6J8_ARAVE</name>
<proteinExistence type="predicted"/>
<protein>
    <submittedName>
        <fullName evidence="1">Uncharacterized protein</fullName>
    </submittedName>
</protein>
<reference evidence="1 2" key="1">
    <citation type="journal article" date="2019" name="Sci. Rep.">
        <title>Orb-weaving spider Araneus ventricosus genome elucidates the spidroin gene catalogue.</title>
        <authorList>
            <person name="Kono N."/>
            <person name="Nakamura H."/>
            <person name="Ohtoshi R."/>
            <person name="Moran D.A.P."/>
            <person name="Shinohara A."/>
            <person name="Yoshida Y."/>
            <person name="Fujiwara M."/>
            <person name="Mori M."/>
            <person name="Tomita M."/>
            <person name="Arakawa K."/>
        </authorList>
    </citation>
    <scope>NUCLEOTIDE SEQUENCE [LARGE SCALE GENOMIC DNA]</scope>
</reference>
<sequence length="122" mass="13861">MDGGDWDPKNTQIFSSSPGAPTPFHSFHPAEFLFFRKHSSRVICLWIGLERNKSSLTVKVCLQCLHTQKGLSSKEPRDRFSSLAHYYSHVRPQNPVRILRKGGSISADKILQKLTCSRLPPR</sequence>
<evidence type="ECO:0000313" key="2">
    <source>
        <dbReference type="Proteomes" id="UP000499080"/>
    </source>
</evidence>
<accession>A0A4Y2J6J8</accession>
<evidence type="ECO:0000313" key="1">
    <source>
        <dbReference type="EMBL" id="GBM85544.1"/>
    </source>
</evidence>